<reference evidence="1" key="1">
    <citation type="submission" date="2021-02" db="EMBL/GenBank/DDBJ databases">
        <authorList>
            <person name="Han P."/>
        </authorList>
    </citation>
    <scope>NUCLEOTIDE SEQUENCE</scope>
    <source>
        <strain evidence="1">Nitrosomonas nitrosa 18-3D</strain>
    </source>
</reference>
<protein>
    <submittedName>
        <fullName evidence="1">Uncharacterized protein</fullName>
    </submittedName>
</protein>
<accession>A0A8H8YXP4</accession>
<comment type="caution">
    <text evidence="1">The sequence shown here is derived from an EMBL/GenBank/DDBJ whole genome shotgun (WGS) entry which is preliminary data.</text>
</comment>
<dbReference type="Proteomes" id="UP000601736">
    <property type="component" value="Unassembled WGS sequence"/>
</dbReference>
<evidence type="ECO:0000313" key="1">
    <source>
        <dbReference type="EMBL" id="CAE6492589.1"/>
    </source>
</evidence>
<sequence length="69" mass="7772">MVYFGVGYCGQRKWCFLYQGQGNLRRKKNLDGSTAETRFLILECEKVLPGSGLESSLLQMAINILNLAQ</sequence>
<evidence type="ECO:0000313" key="2">
    <source>
        <dbReference type="Proteomes" id="UP000601736"/>
    </source>
</evidence>
<gene>
    <name evidence="1" type="ORF">NMYAN_120027</name>
</gene>
<dbReference type="EMBL" id="CAJNAP010000004">
    <property type="protein sequence ID" value="CAE6492589.1"/>
    <property type="molecule type" value="Genomic_DNA"/>
</dbReference>
<organism evidence="1 2">
    <name type="scientific">Nitrosomonas nitrosa</name>
    <dbReference type="NCBI Taxonomy" id="52442"/>
    <lineage>
        <taxon>Bacteria</taxon>
        <taxon>Pseudomonadati</taxon>
        <taxon>Pseudomonadota</taxon>
        <taxon>Betaproteobacteria</taxon>
        <taxon>Nitrosomonadales</taxon>
        <taxon>Nitrosomonadaceae</taxon>
        <taxon>Nitrosomonas</taxon>
    </lineage>
</organism>
<proteinExistence type="predicted"/>
<name>A0A8H8YXP4_9PROT</name>
<dbReference type="AlphaFoldDB" id="A0A8H8YXP4"/>